<evidence type="ECO:0000259" key="3">
    <source>
        <dbReference type="PROSITE" id="PS51186"/>
    </source>
</evidence>
<evidence type="ECO:0000313" key="5">
    <source>
        <dbReference type="Proteomes" id="UP000887023"/>
    </source>
</evidence>
<keyword evidence="5" id="KW-1185">Reference proteome</keyword>
<keyword evidence="1" id="KW-0808">Transferase</keyword>
<feature type="domain" description="N-acetyltransferase" evidence="3">
    <location>
        <begin position="6"/>
        <end position="168"/>
    </location>
</feature>
<accession>A0ABX8SAZ5</accession>
<dbReference type="RefSeq" id="WP_066469193.1">
    <property type="nucleotide sequence ID" value="NZ_CBCRUZ010000024.1"/>
</dbReference>
<evidence type="ECO:0000256" key="1">
    <source>
        <dbReference type="ARBA" id="ARBA00022679"/>
    </source>
</evidence>
<dbReference type="EMBL" id="CP079105">
    <property type="protein sequence ID" value="QXQ15038.1"/>
    <property type="molecule type" value="Genomic_DNA"/>
</dbReference>
<evidence type="ECO:0000313" key="4">
    <source>
        <dbReference type="EMBL" id="QXQ15038.1"/>
    </source>
</evidence>
<proteinExistence type="predicted"/>
<gene>
    <name evidence="4" type="ORF">KV203_06700</name>
</gene>
<dbReference type="InterPro" id="IPR016181">
    <property type="entry name" value="Acyl_CoA_acyltransferase"/>
</dbReference>
<protein>
    <submittedName>
        <fullName evidence="4">GNAT family N-acetyltransferase</fullName>
    </submittedName>
</protein>
<dbReference type="InterPro" id="IPR000182">
    <property type="entry name" value="GNAT_dom"/>
</dbReference>
<dbReference type="Proteomes" id="UP000887023">
    <property type="component" value="Chromosome"/>
</dbReference>
<dbReference type="PANTHER" id="PTHR43072">
    <property type="entry name" value="N-ACETYLTRANSFERASE"/>
    <property type="match status" value="1"/>
</dbReference>
<evidence type="ECO:0000256" key="2">
    <source>
        <dbReference type="ARBA" id="ARBA00023315"/>
    </source>
</evidence>
<dbReference type="PROSITE" id="PS51186">
    <property type="entry name" value="GNAT"/>
    <property type="match status" value="1"/>
</dbReference>
<keyword evidence="2" id="KW-0012">Acyltransferase</keyword>
<dbReference type="Pfam" id="PF00583">
    <property type="entry name" value="Acetyltransf_1"/>
    <property type="match status" value="1"/>
</dbReference>
<sequence length="175" mass="19078">MAAELPQVRDTELTDLPAILELHNAAIAAGTAIWDTEPVDLAERERWLAERRAAGTPVLTATVAGRFAGYAGYRQWWPKAGYRHTMENSVYVAAGHRRSGVASALLAELLARARASGVHAMVAAIESGNVASIALHRNFGFQVVGELPEVGRKFDRWLDLTLMQLTFEARVASEP</sequence>
<name>A0ABX8SAZ5_9ACTN</name>
<dbReference type="SUPFAM" id="SSF55729">
    <property type="entry name" value="Acyl-CoA N-acyltransferases (Nat)"/>
    <property type="match status" value="1"/>
</dbReference>
<dbReference type="Gene3D" id="3.40.630.30">
    <property type="match status" value="1"/>
</dbReference>
<dbReference type="PANTHER" id="PTHR43072:SF23">
    <property type="entry name" value="UPF0039 PROTEIN C11D3.02C"/>
    <property type="match status" value="1"/>
</dbReference>
<reference evidence="4" key="1">
    <citation type="submission" date="2021-07" db="EMBL/GenBank/DDBJ databases">
        <title>Candidatus Kaistella beijingensis sp. nov. isolated from a municipal wastewater treatment plant is involved in sludge foaming.</title>
        <authorList>
            <person name="Song Y."/>
            <person name="Liu S.-J."/>
        </authorList>
    </citation>
    <scope>NUCLEOTIDE SEQUENCE</scope>
    <source>
        <strain evidence="4">DSM 43998</strain>
    </source>
</reference>
<organism evidence="4 5">
    <name type="scientific">Skermania pinensis</name>
    <dbReference type="NCBI Taxonomy" id="39122"/>
    <lineage>
        <taxon>Bacteria</taxon>
        <taxon>Bacillati</taxon>
        <taxon>Actinomycetota</taxon>
        <taxon>Actinomycetes</taxon>
        <taxon>Mycobacteriales</taxon>
        <taxon>Gordoniaceae</taxon>
        <taxon>Skermania</taxon>
    </lineage>
</organism>